<comment type="caution">
    <text evidence="1">The sequence shown here is derived from an EMBL/GenBank/DDBJ whole genome shotgun (WGS) entry which is preliminary data.</text>
</comment>
<evidence type="ECO:0000313" key="1">
    <source>
        <dbReference type="EMBL" id="CAG8513216.1"/>
    </source>
</evidence>
<protein>
    <submittedName>
        <fullName evidence="1">26733_t:CDS:1</fullName>
    </submittedName>
</protein>
<keyword evidence="2" id="KW-1185">Reference proteome</keyword>
<reference evidence="1" key="1">
    <citation type="submission" date="2021-06" db="EMBL/GenBank/DDBJ databases">
        <authorList>
            <person name="Kallberg Y."/>
            <person name="Tangrot J."/>
            <person name="Rosling A."/>
        </authorList>
    </citation>
    <scope>NUCLEOTIDE SEQUENCE</scope>
    <source>
        <strain evidence="1">MA461A</strain>
    </source>
</reference>
<dbReference type="Proteomes" id="UP000789920">
    <property type="component" value="Unassembled WGS sequence"/>
</dbReference>
<dbReference type="EMBL" id="CAJVQC010002555">
    <property type="protein sequence ID" value="CAG8513216.1"/>
    <property type="molecule type" value="Genomic_DNA"/>
</dbReference>
<sequence length="601" mass="70527">MVKKNIKIATLHVEILNDIEKCQETLQLLKRFKLDLKLDVINLQGIRLSQQNIEYVEESLWGYDSLWSSETAILAGNENVRFEDIEEIEYGLTTSVLYYDRTYQITNIYVPCDTDTVDFLTWIPYGIYKKDNTVNVIVGEFNINSSSLYSEAMSDFTDIVDIFGESFFQDVPKNCILVDNDYTHFCQSVEKFTSHKHIKPLVVCTLDPFKWTLYKNLLEDSEIQRKIIDKMVNVNTVFDWDLRKKDFQSIFRKQSRRRKYSTSESNPLDIKDDFACLDEKLRESLVNAGWAETDKRATSTIRNPSAPTSKKPKDILIYVRNFYQELYKNDIIDLKIANEITNGLKKVTEEQNNSLIKEFTCDEVYKLLVGNETTKLLGFTIDGKGQLEENFWEKMAENIKKTMQTIDEHEFSPDDKMRIVRITKSHLLSKIWYTAYLLPPTTSQFNRLNDLIINWIQDKLPPESNDLDFMNIKDMLDARLGMIWLKLLTSNDLWAKIERDFIEKELKKRNISVKTALHQSTEPNVWPLEWMSHFAAWKRLDGKILSTDSWPWESNKIEIANRSAKDYSVAAGIEYLWADYGTWSILYHDYAWDIVEVQTQF</sequence>
<accession>A0ACA9L6V2</accession>
<evidence type="ECO:0000313" key="2">
    <source>
        <dbReference type="Proteomes" id="UP000789920"/>
    </source>
</evidence>
<organism evidence="1 2">
    <name type="scientific">Racocetra persica</name>
    <dbReference type="NCBI Taxonomy" id="160502"/>
    <lineage>
        <taxon>Eukaryota</taxon>
        <taxon>Fungi</taxon>
        <taxon>Fungi incertae sedis</taxon>
        <taxon>Mucoromycota</taxon>
        <taxon>Glomeromycotina</taxon>
        <taxon>Glomeromycetes</taxon>
        <taxon>Diversisporales</taxon>
        <taxon>Gigasporaceae</taxon>
        <taxon>Racocetra</taxon>
    </lineage>
</organism>
<name>A0ACA9L6V2_9GLOM</name>
<proteinExistence type="predicted"/>
<gene>
    <name evidence="1" type="ORF">RPERSI_LOCUS2353</name>
</gene>